<feature type="region of interest" description="Disordered" evidence="2">
    <location>
        <begin position="265"/>
        <end position="295"/>
    </location>
</feature>
<feature type="binding site" evidence="1">
    <location>
        <position position="342"/>
    </location>
    <ligand>
        <name>2-oxoglutarate</name>
        <dbReference type="ChEBI" id="CHEBI:16810"/>
    </ligand>
</feature>
<feature type="binding site" evidence="1">
    <location>
        <position position="240"/>
    </location>
    <ligand>
        <name>2-oxoglutarate</name>
        <dbReference type="ChEBI" id="CHEBI:16810"/>
    </ligand>
</feature>
<dbReference type="Proteomes" id="UP000249464">
    <property type="component" value="Unassembled WGS sequence"/>
</dbReference>
<dbReference type="GO" id="GO:0035516">
    <property type="term" value="F:broad specificity oxidative DNA demethylase activity"/>
    <property type="evidence" value="ECO:0007669"/>
    <property type="project" value="TreeGrafter"/>
</dbReference>
<organism evidence="4 5">
    <name type="scientific">Microbotryum silenes-dioicae</name>
    <dbReference type="NCBI Taxonomy" id="796604"/>
    <lineage>
        <taxon>Eukaryota</taxon>
        <taxon>Fungi</taxon>
        <taxon>Dikarya</taxon>
        <taxon>Basidiomycota</taxon>
        <taxon>Pucciniomycotina</taxon>
        <taxon>Microbotryomycetes</taxon>
        <taxon>Microbotryales</taxon>
        <taxon>Microbotryaceae</taxon>
        <taxon>Microbotryum</taxon>
    </lineage>
</organism>
<dbReference type="AlphaFoldDB" id="A0A2X0M4L4"/>
<dbReference type="InterPro" id="IPR005123">
    <property type="entry name" value="Oxoglu/Fe-dep_dioxygenase_dom"/>
</dbReference>
<feature type="binding site" evidence="1">
    <location>
        <position position="230"/>
    </location>
    <ligand>
        <name>2-oxoglutarate</name>
        <dbReference type="ChEBI" id="CHEBI:16810"/>
    </ligand>
</feature>
<feature type="region of interest" description="Disordered" evidence="2">
    <location>
        <begin position="1"/>
        <end position="26"/>
    </location>
</feature>
<keyword evidence="5" id="KW-1185">Reference proteome</keyword>
<dbReference type="Gene3D" id="2.60.120.590">
    <property type="entry name" value="Alpha-ketoglutarate-dependent dioxygenase AlkB-like"/>
    <property type="match status" value="1"/>
</dbReference>
<reference evidence="4 5" key="1">
    <citation type="submission" date="2016-11" db="EMBL/GenBank/DDBJ databases">
        <authorList>
            <person name="Jaros S."/>
            <person name="Januszkiewicz K."/>
            <person name="Wedrychowicz H."/>
        </authorList>
    </citation>
    <scope>NUCLEOTIDE SEQUENCE [LARGE SCALE GENOMIC DNA]</scope>
</reference>
<gene>
    <name evidence="4" type="primary">BQ5605_C003g02234</name>
    <name evidence="4" type="ORF">BQ5605_C003G02234</name>
</gene>
<feature type="binding site" evidence="1">
    <location>
        <position position="340"/>
    </location>
    <ligand>
        <name>2-oxoglutarate</name>
        <dbReference type="ChEBI" id="CHEBI:16810"/>
    </ligand>
</feature>
<feature type="binding site" evidence="1">
    <location>
        <position position="228"/>
    </location>
    <ligand>
        <name>2-oxoglutarate</name>
        <dbReference type="ChEBI" id="CHEBI:16810"/>
    </ligand>
</feature>
<dbReference type="GO" id="GO:0006307">
    <property type="term" value="P:DNA alkylation repair"/>
    <property type="evidence" value="ECO:0007669"/>
    <property type="project" value="TreeGrafter"/>
</dbReference>
<evidence type="ECO:0000313" key="4">
    <source>
        <dbReference type="EMBL" id="SGY39548.1"/>
    </source>
</evidence>
<dbReference type="InterPro" id="IPR037151">
    <property type="entry name" value="AlkB-like_sf"/>
</dbReference>
<dbReference type="PANTHER" id="PTHR31573:SF1">
    <property type="entry name" value="DNA OXIDATIVE DEMETHYLASE ALKBH2"/>
    <property type="match status" value="1"/>
</dbReference>
<dbReference type="EMBL" id="FQNC01000042">
    <property type="protein sequence ID" value="SGY39548.1"/>
    <property type="molecule type" value="Genomic_DNA"/>
</dbReference>
<dbReference type="SUPFAM" id="SSF51197">
    <property type="entry name" value="Clavaminate synthase-like"/>
    <property type="match status" value="1"/>
</dbReference>
<feature type="region of interest" description="Disordered" evidence="2">
    <location>
        <begin position="58"/>
        <end position="97"/>
    </location>
</feature>
<dbReference type="PROSITE" id="PS51471">
    <property type="entry name" value="FE2OG_OXY"/>
    <property type="match status" value="1"/>
</dbReference>
<accession>A0A2X0M4L4</accession>
<sequence length="346" mass="39136">MKLRASPHRATAVQVQSSSNKQAPLPCSPDNWQLIGSRQLSRNLGRLKAIPIFTADDTRHSCNMPPKTSTQLGNGDAPSPRPRKRARTTIDPSESEQVTRLDSSYRLPFFQAHVYYVPEFVDPDVATKWYDELLVIPGWYQPTLKMYGKSITQSRKICGQFFPPLKSPALDTEGRKPFFLAYATDPALTVKYSGTTVDMRYDYPPVLSEIQKMVEEELGVSFNHCMLNLYADGKVYIGNHRDNKENRVIASVSLGAERTFIMTHAPPANYSRRDKGESKSATIPHNSDHEGEEDGSVLLKSHKWKLHHGSLVVMQGETQTYWKHEIPKESKVKGGRISLTFRQLVF</sequence>
<name>A0A2X0M4L4_9BASI</name>
<dbReference type="InterPro" id="IPR032852">
    <property type="entry name" value="ALKBH2"/>
</dbReference>
<feature type="binding site" evidence="1">
    <location>
        <position position="336"/>
    </location>
    <ligand>
        <name>2-oxoglutarate</name>
        <dbReference type="ChEBI" id="CHEBI:16810"/>
    </ligand>
</feature>
<dbReference type="PANTHER" id="PTHR31573">
    <property type="entry name" value="ALPHA-KETOGLUTARATE-DEPENDENT DIOXYGENASE ALKB HOMOLOG 2"/>
    <property type="match status" value="1"/>
</dbReference>
<evidence type="ECO:0000256" key="2">
    <source>
        <dbReference type="SAM" id="MobiDB-lite"/>
    </source>
</evidence>
<dbReference type="Pfam" id="PF13532">
    <property type="entry name" value="2OG-FeII_Oxy_2"/>
    <property type="match status" value="1"/>
</dbReference>
<protein>
    <submittedName>
        <fullName evidence="4">BQ5605_C003g02234 protein</fullName>
    </submittedName>
</protein>
<dbReference type="InterPro" id="IPR027450">
    <property type="entry name" value="AlkB-like"/>
</dbReference>
<dbReference type="GO" id="GO:0051747">
    <property type="term" value="F:cytosine C-5 DNA demethylase activity"/>
    <property type="evidence" value="ECO:0007669"/>
    <property type="project" value="TreeGrafter"/>
</dbReference>
<feature type="binding site" evidence="1">
    <location>
        <position position="324"/>
    </location>
    <ligand>
        <name>2-oxoglutarate</name>
        <dbReference type="ChEBI" id="CHEBI:16810"/>
    </ligand>
</feature>
<dbReference type="GO" id="GO:0008198">
    <property type="term" value="F:ferrous iron binding"/>
    <property type="evidence" value="ECO:0007669"/>
    <property type="project" value="TreeGrafter"/>
</dbReference>
<feature type="domain" description="Fe2OG dioxygenase" evidence="3">
    <location>
        <begin position="221"/>
        <end position="345"/>
    </location>
</feature>
<evidence type="ECO:0000256" key="1">
    <source>
        <dbReference type="PIRSR" id="PIRSR632852-1"/>
    </source>
</evidence>
<proteinExistence type="predicted"/>
<evidence type="ECO:0000259" key="3">
    <source>
        <dbReference type="PROSITE" id="PS51471"/>
    </source>
</evidence>
<feature type="compositionally biased region" description="Polar residues" evidence="2">
    <location>
        <begin position="13"/>
        <end position="22"/>
    </location>
</feature>
<evidence type="ECO:0000313" key="5">
    <source>
        <dbReference type="Proteomes" id="UP000249464"/>
    </source>
</evidence>
<dbReference type="STRING" id="796604.A0A2X0M4L4"/>